<dbReference type="EMBL" id="JAAMPC010000009">
    <property type="protein sequence ID" value="KAG2291849.1"/>
    <property type="molecule type" value="Genomic_DNA"/>
</dbReference>
<gene>
    <name evidence="1" type="ORF">Bca52824_038518</name>
</gene>
<dbReference type="AlphaFoldDB" id="A0A8X7RU97"/>
<accession>A0A8X7RU97</accession>
<evidence type="ECO:0000313" key="2">
    <source>
        <dbReference type="Proteomes" id="UP000886595"/>
    </source>
</evidence>
<evidence type="ECO:0000313" key="1">
    <source>
        <dbReference type="EMBL" id="KAG2291849.1"/>
    </source>
</evidence>
<organism evidence="1 2">
    <name type="scientific">Brassica carinata</name>
    <name type="common">Ethiopian mustard</name>
    <name type="synonym">Abyssinian cabbage</name>
    <dbReference type="NCBI Taxonomy" id="52824"/>
    <lineage>
        <taxon>Eukaryota</taxon>
        <taxon>Viridiplantae</taxon>
        <taxon>Streptophyta</taxon>
        <taxon>Embryophyta</taxon>
        <taxon>Tracheophyta</taxon>
        <taxon>Spermatophyta</taxon>
        <taxon>Magnoliopsida</taxon>
        <taxon>eudicotyledons</taxon>
        <taxon>Gunneridae</taxon>
        <taxon>Pentapetalae</taxon>
        <taxon>rosids</taxon>
        <taxon>malvids</taxon>
        <taxon>Brassicales</taxon>
        <taxon>Brassicaceae</taxon>
        <taxon>Brassiceae</taxon>
        <taxon>Brassica</taxon>
    </lineage>
</organism>
<dbReference type="Proteomes" id="UP000886595">
    <property type="component" value="Unassembled WGS sequence"/>
</dbReference>
<reference evidence="1 2" key="1">
    <citation type="submission" date="2020-02" db="EMBL/GenBank/DDBJ databases">
        <authorList>
            <person name="Ma Q."/>
            <person name="Huang Y."/>
            <person name="Song X."/>
            <person name="Pei D."/>
        </authorList>
    </citation>
    <scope>NUCLEOTIDE SEQUENCE [LARGE SCALE GENOMIC DNA]</scope>
    <source>
        <strain evidence="1">Sxm20200214</strain>
        <tissue evidence="1">Leaf</tissue>
    </source>
</reference>
<proteinExistence type="predicted"/>
<name>A0A8X7RU97_BRACI</name>
<sequence>MNHDEVFSPYPHLLTGTLRLSINARSRIFILKEVHDRLRRFSLITTRWSCHRNVEVRRFGLIRTFAPSPYLIILCAFRRMKLSPSRRHFPYSVKPKRFTKEPSFRAVHIQLMNHRSCFSMEN</sequence>
<keyword evidence="2" id="KW-1185">Reference proteome</keyword>
<comment type="caution">
    <text evidence="1">The sequence shown here is derived from an EMBL/GenBank/DDBJ whole genome shotgun (WGS) entry which is preliminary data.</text>
</comment>
<protein>
    <submittedName>
        <fullName evidence="1">Uncharacterized protein</fullName>
    </submittedName>
</protein>